<dbReference type="Gene3D" id="3.30.1230.10">
    <property type="entry name" value="YlxR-like"/>
    <property type="match status" value="1"/>
</dbReference>
<dbReference type="Pfam" id="PF04296">
    <property type="entry name" value="YlxR"/>
    <property type="match status" value="1"/>
</dbReference>
<dbReference type="PANTHER" id="PTHR34215:SF1">
    <property type="entry name" value="YLXR DOMAIN-CONTAINING PROTEIN"/>
    <property type="match status" value="1"/>
</dbReference>
<reference evidence="2 4" key="1">
    <citation type="journal article" date="2015" name="Genome Announc.">
        <title>Draft Genome Sequence of a Heterotrophic Facultative Anaerobic Thermophilic Bacterium, Ardenticatena maritima Strain 110ST.</title>
        <authorList>
            <person name="Kawaichi S."/>
            <person name="Yoshida T."/>
            <person name="Sako Y."/>
            <person name="Nakamura R."/>
        </authorList>
    </citation>
    <scope>NUCLEOTIDE SEQUENCE [LARGE SCALE GENOMIC DNA]</scope>
    <source>
        <strain evidence="2 4">110S</strain>
    </source>
</reference>
<proteinExistence type="predicted"/>
<evidence type="ECO:0000313" key="4">
    <source>
        <dbReference type="Proteomes" id="UP000037784"/>
    </source>
</evidence>
<keyword evidence="4" id="KW-1185">Reference proteome</keyword>
<dbReference type="Proteomes" id="UP000037784">
    <property type="component" value="Unassembled WGS sequence"/>
</dbReference>
<dbReference type="RefSeq" id="WP_054493137.1">
    <property type="nucleotide sequence ID" value="NZ_BBZA01000134.1"/>
</dbReference>
<protein>
    <recommendedName>
        <fullName evidence="1">YlxR domain-containing protein</fullName>
    </recommendedName>
</protein>
<dbReference type="AlphaFoldDB" id="A0A0M8K9M6"/>
<reference evidence="3 5" key="2">
    <citation type="submission" date="2015-07" db="EMBL/GenBank/DDBJ databases">
        <title>Whole genome sequence of Ardenticatena maritima DSM 23922.</title>
        <authorList>
            <person name="Hemp J."/>
            <person name="Ward L.M."/>
            <person name="Pace L.A."/>
            <person name="Fischer W.W."/>
        </authorList>
    </citation>
    <scope>NUCLEOTIDE SEQUENCE [LARGE SCALE GENOMIC DNA]</scope>
    <source>
        <strain evidence="3 5">110S</strain>
    </source>
</reference>
<name>A0A0M8K9M6_9CHLR</name>
<evidence type="ECO:0000313" key="5">
    <source>
        <dbReference type="Proteomes" id="UP000050502"/>
    </source>
</evidence>
<dbReference type="EMBL" id="BBZA01000134">
    <property type="protein sequence ID" value="GAP63279.1"/>
    <property type="molecule type" value="Genomic_DNA"/>
</dbReference>
<dbReference type="InterPro" id="IPR007393">
    <property type="entry name" value="YlxR_dom"/>
</dbReference>
<dbReference type="InterPro" id="IPR035931">
    <property type="entry name" value="YlxR-like_sf"/>
</dbReference>
<reference evidence="4" key="3">
    <citation type="submission" date="2015-08" db="EMBL/GenBank/DDBJ databases">
        <title>Draft Genome Sequence of a Heterotrophic Facultative Anaerobic Bacterium Ardenticatena maritima Strain 110S.</title>
        <authorList>
            <person name="Kawaichi S."/>
            <person name="Yoshida T."/>
            <person name="Sako Y."/>
            <person name="Nakamura R."/>
        </authorList>
    </citation>
    <scope>NUCLEOTIDE SEQUENCE [LARGE SCALE GENOMIC DNA]</scope>
    <source>
        <strain evidence="4">110S</strain>
    </source>
</reference>
<dbReference type="Proteomes" id="UP000050502">
    <property type="component" value="Unassembled WGS sequence"/>
</dbReference>
<sequence>MGKKHIPIRTCIACRTSRPKRELMRIVRTPEGELVFDADQKARGRGAYLCRRRACWERVAQRPKLLGNALKRPLSPDEVAMLRQYVEAATFDEENELTDVEQP</sequence>
<dbReference type="OrthoDB" id="9813251at2"/>
<dbReference type="InParanoid" id="A0A0M8K9M6"/>
<dbReference type="EMBL" id="LGKN01000004">
    <property type="protein sequence ID" value="KPL88554.1"/>
    <property type="molecule type" value="Genomic_DNA"/>
</dbReference>
<dbReference type="PANTHER" id="PTHR34215">
    <property type="entry name" value="BLL0784 PROTEIN"/>
    <property type="match status" value="1"/>
</dbReference>
<organism evidence="2 4">
    <name type="scientific">Ardenticatena maritima</name>
    <dbReference type="NCBI Taxonomy" id="872965"/>
    <lineage>
        <taxon>Bacteria</taxon>
        <taxon>Bacillati</taxon>
        <taxon>Chloroflexota</taxon>
        <taxon>Ardenticatenia</taxon>
        <taxon>Ardenticatenales</taxon>
        <taxon>Ardenticatenaceae</taxon>
        <taxon>Ardenticatena</taxon>
    </lineage>
</organism>
<evidence type="ECO:0000313" key="3">
    <source>
        <dbReference type="EMBL" id="KPL88554.1"/>
    </source>
</evidence>
<dbReference type="NCBIfam" id="NF047356">
    <property type="entry name" value="RNA_bind_RnpM"/>
    <property type="match status" value="1"/>
</dbReference>
<evidence type="ECO:0000313" key="2">
    <source>
        <dbReference type="EMBL" id="GAP63279.1"/>
    </source>
</evidence>
<dbReference type="SUPFAM" id="SSF64376">
    <property type="entry name" value="YlxR-like"/>
    <property type="match status" value="1"/>
</dbReference>
<feature type="domain" description="YlxR" evidence="1">
    <location>
        <begin position="9"/>
        <end position="82"/>
    </location>
</feature>
<accession>A0A0M8K9M6</accession>
<dbReference type="InterPro" id="IPR037465">
    <property type="entry name" value="YlxR"/>
</dbReference>
<evidence type="ECO:0000259" key="1">
    <source>
        <dbReference type="Pfam" id="PF04296"/>
    </source>
</evidence>
<gene>
    <name evidence="2" type="ORF">ARMA_1702</name>
    <name evidence="3" type="ORF">SE16_07225</name>
</gene>
<dbReference type="STRING" id="872965.SE16_07225"/>
<comment type="caution">
    <text evidence="2">The sequence shown here is derived from an EMBL/GenBank/DDBJ whole genome shotgun (WGS) entry which is preliminary data.</text>
</comment>
<dbReference type="FunCoup" id="A0A0M8K9M6">
    <property type="interactions" value="58"/>
</dbReference>